<proteinExistence type="predicted"/>
<gene>
    <name evidence="2" type="ORF">RhiirA4_408468</name>
</gene>
<keyword evidence="1" id="KW-0472">Membrane</keyword>
<keyword evidence="1" id="KW-0812">Transmembrane</keyword>
<evidence type="ECO:0000313" key="3">
    <source>
        <dbReference type="Proteomes" id="UP000234323"/>
    </source>
</evidence>
<sequence length="75" mass="8308">MSSALQLVKDMMHKNRVFKIPFLVIYKAYISKCFVVVISVLSSIITPNAVTLDNSFQISSLIVSDIASKNSCPEI</sequence>
<name>A0A2I1H170_9GLOM</name>
<keyword evidence="3" id="KW-1185">Reference proteome</keyword>
<dbReference type="Proteomes" id="UP000234323">
    <property type="component" value="Unassembled WGS sequence"/>
</dbReference>
<evidence type="ECO:0000313" key="2">
    <source>
        <dbReference type="EMBL" id="PKY52632.1"/>
    </source>
</evidence>
<organism evidence="2 3">
    <name type="scientific">Rhizophagus irregularis</name>
    <dbReference type="NCBI Taxonomy" id="588596"/>
    <lineage>
        <taxon>Eukaryota</taxon>
        <taxon>Fungi</taxon>
        <taxon>Fungi incertae sedis</taxon>
        <taxon>Mucoromycota</taxon>
        <taxon>Glomeromycotina</taxon>
        <taxon>Glomeromycetes</taxon>
        <taxon>Glomerales</taxon>
        <taxon>Glomeraceae</taxon>
        <taxon>Rhizophagus</taxon>
    </lineage>
</organism>
<feature type="transmembrane region" description="Helical" evidence="1">
    <location>
        <begin position="20"/>
        <end position="45"/>
    </location>
</feature>
<evidence type="ECO:0000256" key="1">
    <source>
        <dbReference type="SAM" id="Phobius"/>
    </source>
</evidence>
<dbReference type="AlphaFoldDB" id="A0A2I1H170"/>
<reference evidence="2 3" key="1">
    <citation type="submission" date="2015-10" db="EMBL/GenBank/DDBJ databases">
        <title>Genome analyses suggest a sexual origin of heterokaryosis in a supposedly ancient asexual fungus.</title>
        <authorList>
            <person name="Ropars J."/>
            <person name="Sedzielewska K."/>
            <person name="Noel J."/>
            <person name="Charron P."/>
            <person name="Farinelli L."/>
            <person name="Marton T."/>
            <person name="Kruger M."/>
            <person name="Pelin A."/>
            <person name="Brachmann A."/>
            <person name="Corradi N."/>
        </authorList>
    </citation>
    <scope>NUCLEOTIDE SEQUENCE [LARGE SCALE GENOMIC DNA]</scope>
    <source>
        <strain evidence="2 3">A4</strain>
    </source>
</reference>
<dbReference type="VEuPathDB" id="FungiDB:RhiirA1_421914"/>
<accession>A0A2I1H170</accession>
<comment type="caution">
    <text evidence="2">The sequence shown here is derived from an EMBL/GenBank/DDBJ whole genome shotgun (WGS) entry which is preliminary data.</text>
</comment>
<protein>
    <submittedName>
        <fullName evidence="2">Uncharacterized protein</fullName>
    </submittedName>
</protein>
<keyword evidence="1" id="KW-1133">Transmembrane helix</keyword>
<dbReference type="EMBL" id="LLXI01001241">
    <property type="protein sequence ID" value="PKY52632.1"/>
    <property type="molecule type" value="Genomic_DNA"/>
</dbReference>